<dbReference type="AlphaFoldDB" id="A0AAV7N422"/>
<proteinExistence type="predicted"/>
<organism evidence="2 3">
    <name type="scientific">Pleurodeles waltl</name>
    <name type="common">Iberian ribbed newt</name>
    <dbReference type="NCBI Taxonomy" id="8319"/>
    <lineage>
        <taxon>Eukaryota</taxon>
        <taxon>Metazoa</taxon>
        <taxon>Chordata</taxon>
        <taxon>Craniata</taxon>
        <taxon>Vertebrata</taxon>
        <taxon>Euteleostomi</taxon>
        <taxon>Amphibia</taxon>
        <taxon>Batrachia</taxon>
        <taxon>Caudata</taxon>
        <taxon>Salamandroidea</taxon>
        <taxon>Salamandridae</taxon>
        <taxon>Pleurodelinae</taxon>
        <taxon>Pleurodeles</taxon>
    </lineage>
</organism>
<feature type="compositionally biased region" description="Basic and acidic residues" evidence="1">
    <location>
        <begin position="36"/>
        <end position="62"/>
    </location>
</feature>
<protein>
    <submittedName>
        <fullName evidence="2">Uncharacterized protein</fullName>
    </submittedName>
</protein>
<feature type="compositionally biased region" description="Basic residues" evidence="1">
    <location>
        <begin position="146"/>
        <end position="159"/>
    </location>
</feature>
<feature type="compositionally biased region" description="Basic and acidic residues" evidence="1">
    <location>
        <begin position="95"/>
        <end position="110"/>
    </location>
</feature>
<reference evidence="2" key="1">
    <citation type="journal article" date="2022" name="bioRxiv">
        <title>Sequencing and chromosome-scale assembly of the giantPleurodeles waltlgenome.</title>
        <authorList>
            <person name="Brown T."/>
            <person name="Elewa A."/>
            <person name="Iarovenko S."/>
            <person name="Subramanian E."/>
            <person name="Araus A.J."/>
            <person name="Petzold A."/>
            <person name="Susuki M."/>
            <person name="Suzuki K.-i.T."/>
            <person name="Hayashi T."/>
            <person name="Toyoda A."/>
            <person name="Oliveira C."/>
            <person name="Osipova E."/>
            <person name="Leigh N.D."/>
            <person name="Simon A."/>
            <person name="Yun M.H."/>
        </authorList>
    </citation>
    <scope>NUCLEOTIDE SEQUENCE</scope>
    <source>
        <strain evidence="2">20211129_DDA</strain>
        <tissue evidence="2">Liver</tissue>
    </source>
</reference>
<name>A0AAV7N422_PLEWA</name>
<evidence type="ECO:0000313" key="2">
    <source>
        <dbReference type="EMBL" id="KAJ1110775.1"/>
    </source>
</evidence>
<feature type="compositionally biased region" description="Basic and acidic residues" evidence="1">
    <location>
        <begin position="119"/>
        <end position="145"/>
    </location>
</feature>
<feature type="region of interest" description="Disordered" evidence="1">
    <location>
        <begin position="95"/>
        <end position="159"/>
    </location>
</feature>
<comment type="caution">
    <text evidence="2">The sequence shown here is derived from an EMBL/GenBank/DDBJ whole genome shotgun (WGS) entry which is preliminary data.</text>
</comment>
<evidence type="ECO:0000313" key="3">
    <source>
        <dbReference type="Proteomes" id="UP001066276"/>
    </source>
</evidence>
<dbReference type="Proteomes" id="UP001066276">
    <property type="component" value="Chromosome 9"/>
</dbReference>
<keyword evidence="3" id="KW-1185">Reference proteome</keyword>
<feature type="region of interest" description="Disordered" evidence="1">
    <location>
        <begin position="1"/>
        <end position="83"/>
    </location>
</feature>
<dbReference type="EMBL" id="JANPWB010000013">
    <property type="protein sequence ID" value="KAJ1110775.1"/>
    <property type="molecule type" value="Genomic_DNA"/>
</dbReference>
<sequence length="159" mass="18253">MKDTEASQRAVLSIGSLPKPRDPETVKGAGPPTQAERGRITWWRPKETEKESGEEQRRTRNEDDPENARTCLRQPGEQRESGVVWIRQREKDHWPWEHTNEPAMVQEKRGQARYGNSGRGERSGKREEDGEGIHRHCTKGGEGRKLRVLHKKKGGGREE</sequence>
<evidence type="ECO:0000256" key="1">
    <source>
        <dbReference type="SAM" id="MobiDB-lite"/>
    </source>
</evidence>
<accession>A0AAV7N422</accession>
<gene>
    <name evidence="2" type="ORF">NDU88_008121</name>
</gene>